<dbReference type="EMBL" id="VLLI01000009">
    <property type="protein sequence ID" value="TWI98178.1"/>
    <property type="molecule type" value="Genomic_DNA"/>
</dbReference>
<evidence type="ECO:0008006" key="3">
    <source>
        <dbReference type="Google" id="ProtNLM"/>
    </source>
</evidence>
<accession>A0A562TXZ6</accession>
<dbReference type="Proteomes" id="UP000317010">
    <property type="component" value="Unassembled WGS sequence"/>
</dbReference>
<dbReference type="AlphaFoldDB" id="A0A562TXZ6"/>
<protein>
    <recommendedName>
        <fullName evidence="3">Cytochrome c family protein</fullName>
    </recommendedName>
</protein>
<proteinExistence type="predicted"/>
<evidence type="ECO:0000313" key="2">
    <source>
        <dbReference type="Proteomes" id="UP000317010"/>
    </source>
</evidence>
<sequence>MKNSTKITACIILAFGIAVWGCGLKHTASTATATGANGLPQDVLQSCTVSQDTFNHWFASGKATQNGLVLPANSVTFPHQNNCDFYQWSERMFLWLTSPATGQYGNGHSILESAVFYNVSPPDSAGTRTLSPHIPNTPFRMDNHVEKNGPDRLPVFRDNAGNLFEVETVKQSTKTPILLKNAAGKSVELAQIKTGAAGALTFLDKSGQPIVHPQPIIQHRQNHMRIVKRLIIGRTAALLDASGAPVQTEAGQATGDVLMDQNKSLVYYLTLVNDVYAYFLTGAKGGKLSGSQFPTTAAARDSICAIARANHVTLPDSNALAIELKTSWVEASSLPDPQNYFTINATIPTYKTTDSLWVPVSEKTVPMALVGVHIVGSVAGHPEMVWSTFEHLKITPNAAYAYVDVNNKTQTVPQDTGKNWLFSNNASDSIINKSHMISVNGTDTIAAKKPYTISPSNTLLTIPWGSAKDSVTNPEDKSSAASNSEVISMNNTIYKYLVGTDIRKNYLLIGATWTSGGAPPNGNSYGSDTTAGVAIGTSVLANSTMETYFMSPTHSCFTCHSGSTPTLIPGDISHIYSGLVPLINSYNLRKKNKK</sequence>
<comment type="caution">
    <text evidence="1">The sequence shown here is derived from an EMBL/GenBank/DDBJ whole genome shotgun (WGS) entry which is preliminary data.</text>
</comment>
<keyword evidence="2" id="KW-1185">Reference proteome</keyword>
<reference evidence="1 2" key="1">
    <citation type="submission" date="2019-07" db="EMBL/GenBank/DDBJ databases">
        <title>Genomic Encyclopedia of Archaeal and Bacterial Type Strains, Phase II (KMG-II): from individual species to whole genera.</title>
        <authorList>
            <person name="Goeker M."/>
        </authorList>
    </citation>
    <scope>NUCLEOTIDE SEQUENCE [LARGE SCALE GENOMIC DNA]</scope>
    <source>
        <strain evidence="1 2">ATCC BAA-1854</strain>
    </source>
</reference>
<dbReference type="OrthoDB" id="280897at2"/>
<name>A0A562TXZ6_9SPHI</name>
<gene>
    <name evidence="1" type="ORF">JN11_03257</name>
</gene>
<evidence type="ECO:0000313" key="1">
    <source>
        <dbReference type="EMBL" id="TWI98178.1"/>
    </source>
</evidence>
<organism evidence="1 2">
    <name type="scientific">Mucilaginibacter frigoritolerans</name>
    <dbReference type="NCBI Taxonomy" id="652788"/>
    <lineage>
        <taxon>Bacteria</taxon>
        <taxon>Pseudomonadati</taxon>
        <taxon>Bacteroidota</taxon>
        <taxon>Sphingobacteriia</taxon>
        <taxon>Sphingobacteriales</taxon>
        <taxon>Sphingobacteriaceae</taxon>
        <taxon>Mucilaginibacter</taxon>
    </lineage>
</organism>
<dbReference type="RefSeq" id="WP_144914164.1">
    <property type="nucleotide sequence ID" value="NZ_VLLI01000009.1"/>
</dbReference>